<keyword evidence="7" id="KW-0235">DNA replication</keyword>
<evidence type="ECO:0000256" key="3">
    <source>
        <dbReference type="ARBA" id="ARBA00021035"/>
    </source>
</evidence>
<evidence type="ECO:0000256" key="6">
    <source>
        <dbReference type="ARBA" id="ARBA00022695"/>
    </source>
</evidence>
<dbReference type="PANTHER" id="PTHR30478">
    <property type="entry name" value="DNA POLYMERASE III SUBUNIT BETA"/>
    <property type="match status" value="1"/>
</dbReference>
<evidence type="ECO:0000256" key="8">
    <source>
        <dbReference type="ARBA" id="ARBA00022932"/>
    </source>
</evidence>
<keyword evidence="5" id="KW-0808">Transferase</keyword>
<evidence type="ECO:0000256" key="5">
    <source>
        <dbReference type="ARBA" id="ARBA00022679"/>
    </source>
</evidence>
<feature type="domain" description="DNA polymerase III beta sliding clamp N-terminal" evidence="12">
    <location>
        <begin position="1"/>
        <end position="111"/>
    </location>
</feature>
<organism evidence="14 15">
    <name type="scientific">Nitratidesulfovibrio oxamicus</name>
    <dbReference type="NCBI Taxonomy" id="32016"/>
    <lineage>
        <taxon>Bacteria</taxon>
        <taxon>Pseudomonadati</taxon>
        <taxon>Thermodesulfobacteriota</taxon>
        <taxon>Desulfovibrionia</taxon>
        <taxon>Desulfovibrionales</taxon>
        <taxon>Desulfovibrionaceae</taxon>
        <taxon>Nitratidesulfovibrio</taxon>
    </lineage>
</organism>
<evidence type="ECO:0000259" key="12">
    <source>
        <dbReference type="Pfam" id="PF00712"/>
    </source>
</evidence>
<feature type="domain" description="DNA polymerase III beta sliding clamp C-terminal" evidence="13">
    <location>
        <begin position="298"/>
        <end position="375"/>
    </location>
</feature>
<dbReference type="Pfam" id="PF02768">
    <property type="entry name" value="DNA_pol3_beta_3"/>
    <property type="match status" value="1"/>
</dbReference>
<evidence type="ECO:0000256" key="10">
    <source>
        <dbReference type="ARBA" id="ARBA00030988"/>
    </source>
</evidence>
<reference evidence="14 15" key="1">
    <citation type="submission" date="2019-08" db="EMBL/GenBank/DDBJ databases">
        <authorList>
            <person name="Luo N."/>
        </authorList>
    </citation>
    <scope>NUCLEOTIDE SEQUENCE [LARGE SCALE GENOMIC DNA]</scope>
    <source>
        <strain evidence="14 15">NCIMB 9442</strain>
    </source>
</reference>
<comment type="subcellular location">
    <subcellularLocation>
        <location evidence="1">Cytoplasm</location>
    </subcellularLocation>
</comment>
<gene>
    <name evidence="14" type="ORF">FVW20_06720</name>
</gene>
<dbReference type="PANTHER" id="PTHR30478:SF0">
    <property type="entry name" value="BETA SLIDING CLAMP"/>
    <property type="match status" value="1"/>
</dbReference>
<dbReference type="Pfam" id="PF00712">
    <property type="entry name" value="DNA_pol3_beta"/>
    <property type="match status" value="1"/>
</dbReference>
<evidence type="ECO:0000256" key="2">
    <source>
        <dbReference type="ARBA" id="ARBA00010752"/>
    </source>
</evidence>
<name>A0ABS0J2R3_9BACT</name>
<dbReference type="InterPro" id="IPR022634">
    <property type="entry name" value="DNA_polIII_beta_N"/>
</dbReference>
<dbReference type="EMBL" id="VRYY01000154">
    <property type="protein sequence ID" value="MBG3876727.1"/>
    <property type="molecule type" value="Genomic_DNA"/>
</dbReference>
<dbReference type="SMART" id="SM00480">
    <property type="entry name" value="POL3Bc"/>
    <property type="match status" value="1"/>
</dbReference>
<evidence type="ECO:0000313" key="15">
    <source>
        <dbReference type="Proteomes" id="UP001194469"/>
    </source>
</evidence>
<proteinExistence type="inferred from homology"/>
<evidence type="ECO:0000256" key="7">
    <source>
        <dbReference type="ARBA" id="ARBA00022705"/>
    </source>
</evidence>
<dbReference type="InterPro" id="IPR046938">
    <property type="entry name" value="DNA_clamp_sf"/>
</dbReference>
<keyword evidence="6" id="KW-0548">Nucleotidyltransferase</keyword>
<protein>
    <recommendedName>
        <fullName evidence="3">Beta sliding clamp</fullName>
    </recommendedName>
    <alternativeName>
        <fullName evidence="11">Beta-clamp processivity factor</fullName>
    </alternativeName>
    <alternativeName>
        <fullName evidence="10">DNA polymerase III beta sliding clamp subunit</fullName>
    </alternativeName>
</protein>
<sequence>MFLRIQKEDVIEGLQKAASIIPAKTGAAYLRSIWLKAENGSLSVLATDSNIEFRGAYAAEIEQPGLAGVQGRAFVDLLRKLPGGQITLKLDGESGNLLIEQGRRKYKLPVNDPVWFQNFSEFPADGSVMWSGDYLQELIERIAFCISDEDAVEAIACLSLKPGAQNAIEACGLNGHQFAMLRFTHDELMAMLPPEGILIQKKYLGELKKWLGTDEVELNISEKRLHFRTGDGKETFSLPLSYYQYPDYMNFLAKLSADSVSRLELPRKDAMDALDRLLIFNTDSNRCTYFDLDGNGGGGDVVLSAQGQDVGSATETLEATYSGDIKKIAFPTRNLIEIMGHYRSERLGLTLTGSEGPCGLSGSDDSEYTVIIMPMKIVEETYYSEEEV</sequence>
<comment type="caution">
    <text evidence="14">The sequence shown here is derived from an EMBL/GenBank/DDBJ whole genome shotgun (WGS) entry which is preliminary data.</text>
</comment>
<keyword evidence="4" id="KW-0963">Cytoplasm</keyword>
<evidence type="ECO:0000313" key="14">
    <source>
        <dbReference type="EMBL" id="MBG3876727.1"/>
    </source>
</evidence>
<dbReference type="Proteomes" id="UP001194469">
    <property type="component" value="Unassembled WGS sequence"/>
</dbReference>
<dbReference type="CDD" id="cd00140">
    <property type="entry name" value="beta_clamp"/>
    <property type="match status" value="1"/>
</dbReference>
<evidence type="ECO:0000259" key="13">
    <source>
        <dbReference type="Pfam" id="PF02768"/>
    </source>
</evidence>
<dbReference type="InterPro" id="IPR022635">
    <property type="entry name" value="DNA_polIII_beta_C"/>
</dbReference>
<comment type="similarity">
    <text evidence="2">Belongs to the beta sliding clamp family.</text>
</comment>
<keyword evidence="15" id="KW-1185">Reference proteome</keyword>
<evidence type="ECO:0000256" key="11">
    <source>
        <dbReference type="ARBA" id="ARBA00033276"/>
    </source>
</evidence>
<keyword evidence="8" id="KW-0239">DNA-directed DNA polymerase</keyword>
<dbReference type="SUPFAM" id="SSF55979">
    <property type="entry name" value="DNA clamp"/>
    <property type="match status" value="3"/>
</dbReference>
<dbReference type="Gene3D" id="3.70.10.10">
    <property type="match status" value="1"/>
</dbReference>
<evidence type="ECO:0000256" key="4">
    <source>
        <dbReference type="ARBA" id="ARBA00022490"/>
    </source>
</evidence>
<dbReference type="Gene3D" id="3.10.150.10">
    <property type="entry name" value="DNA Polymerase III, subunit A, domain 2"/>
    <property type="match status" value="1"/>
</dbReference>
<evidence type="ECO:0000256" key="1">
    <source>
        <dbReference type="ARBA" id="ARBA00004496"/>
    </source>
</evidence>
<dbReference type="RefSeq" id="WP_196608824.1">
    <property type="nucleotide sequence ID" value="NZ_VRYY01000154.1"/>
</dbReference>
<accession>A0ABS0J2R3</accession>
<keyword evidence="9" id="KW-0238">DNA-binding</keyword>
<evidence type="ECO:0000256" key="9">
    <source>
        <dbReference type="ARBA" id="ARBA00023125"/>
    </source>
</evidence>
<dbReference type="InterPro" id="IPR001001">
    <property type="entry name" value="DNA_polIII_beta"/>
</dbReference>